<dbReference type="AlphaFoldDB" id="A0A968GE99"/>
<comment type="caution">
    <text evidence="2">The sequence shown here is derived from an EMBL/GenBank/DDBJ whole genome shotgun (WGS) entry which is preliminary data.</text>
</comment>
<protein>
    <submittedName>
        <fullName evidence="2">Uncharacterized protein</fullName>
    </submittedName>
</protein>
<evidence type="ECO:0000313" key="2">
    <source>
        <dbReference type="EMBL" id="NIZ41454.1"/>
    </source>
</evidence>
<evidence type="ECO:0000313" key="3">
    <source>
        <dbReference type="Proteomes" id="UP000711995"/>
    </source>
</evidence>
<accession>A0A968GE99</accession>
<proteinExistence type="predicted"/>
<dbReference type="EMBL" id="JAATLJ010000003">
    <property type="protein sequence ID" value="NIZ41454.1"/>
    <property type="molecule type" value="Genomic_DNA"/>
</dbReference>
<gene>
    <name evidence="2" type="ORF">HCT14_08030</name>
</gene>
<feature type="transmembrane region" description="Helical" evidence="1">
    <location>
        <begin position="20"/>
        <end position="38"/>
    </location>
</feature>
<dbReference type="RefSeq" id="WP_167701075.1">
    <property type="nucleotide sequence ID" value="NZ_CP118176.1"/>
</dbReference>
<keyword evidence="1" id="KW-0812">Transmembrane</keyword>
<keyword evidence="1" id="KW-1133">Transmembrane helix</keyword>
<reference evidence="2 3" key="1">
    <citation type="submission" date="2020-03" db="EMBL/GenBank/DDBJ databases">
        <title>Spirochaetal bacteria isolated from arthropods constitute a novel genus Entomospira genus novum within the order Spirochaetales.</title>
        <authorList>
            <person name="Grana-Miraglia L."/>
            <person name="Sikutova S."/>
            <person name="Fingerle V."/>
            <person name="Sing A."/>
            <person name="Castillo-Ramirez S."/>
            <person name="Margos G."/>
            <person name="Rudolf I."/>
        </authorList>
    </citation>
    <scope>NUCLEOTIDE SEQUENCE [LARGE SCALE GENOMIC DNA]</scope>
    <source>
        <strain evidence="2 3">BR193</strain>
    </source>
</reference>
<keyword evidence="1" id="KW-0472">Membrane</keyword>
<keyword evidence="3" id="KW-1185">Reference proteome</keyword>
<evidence type="ECO:0000256" key="1">
    <source>
        <dbReference type="SAM" id="Phobius"/>
    </source>
</evidence>
<sequence>MQARASQKDGMKRMILMPKVAQRVLILGWMIASIAIFATTQEESLPADESLTQSDSTPSEASSIDDFAWLWQYPRHDQEAVENPFHYLRREETLIVPSEAMIQRWSQWGALYAKLRRENRLHLVSGIWSEDALVQSLNSLVMIPEEELKVFAEDFSQELWSQRSEAFVHLFLPILQEYFQEQWPSEIQNVQDLEQWWLSIGWPSTWLSRSIMNEQEWQMALHQQDVWREILLFHHEEIRNFLHESMSIMTKQMSASIVYHWLYQPASVWEIYTRQDAIQMIYSLYMSFYEVLQLWHDQALPAYVAYIRTLPFDDGQKVVYIAQLQENMQNLLAIFYDQKSYKNFIRERNRWMFKNNQRDITQYQEELMQIYAWLWTSQERREQAKDAYWQAYLDQEMD</sequence>
<dbReference type="Proteomes" id="UP000711995">
    <property type="component" value="Unassembled WGS sequence"/>
</dbReference>
<organism evidence="2 3">
    <name type="scientific">Entomospira entomophila</name>
    <dbReference type="NCBI Taxonomy" id="2719988"/>
    <lineage>
        <taxon>Bacteria</taxon>
        <taxon>Pseudomonadati</taxon>
        <taxon>Spirochaetota</taxon>
        <taxon>Spirochaetia</taxon>
        <taxon>Spirochaetales</taxon>
        <taxon>Spirochaetaceae</taxon>
        <taxon>Entomospira</taxon>
    </lineage>
</organism>
<name>A0A968GE99_9SPIO</name>